<evidence type="ECO:0000256" key="1">
    <source>
        <dbReference type="SAM" id="Phobius"/>
    </source>
</evidence>
<dbReference type="Proteomes" id="UP001148125">
    <property type="component" value="Unassembled WGS sequence"/>
</dbReference>
<organism evidence="2 3">
    <name type="scientific">Alkalihalobacterium chitinilyticum</name>
    <dbReference type="NCBI Taxonomy" id="2980103"/>
    <lineage>
        <taxon>Bacteria</taxon>
        <taxon>Bacillati</taxon>
        <taxon>Bacillota</taxon>
        <taxon>Bacilli</taxon>
        <taxon>Bacillales</taxon>
        <taxon>Bacillaceae</taxon>
        <taxon>Alkalihalobacterium</taxon>
    </lineage>
</organism>
<dbReference type="Pfam" id="PF07098">
    <property type="entry name" value="DUF1360"/>
    <property type="match status" value="1"/>
</dbReference>
<accession>A0ABT5VB30</accession>
<keyword evidence="1" id="KW-0812">Transmembrane</keyword>
<feature type="transmembrane region" description="Helical" evidence="1">
    <location>
        <begin position="6"/>
        <end position="23"/>
    </location>
</feature>
<protein>
    <submittedName>
        <fullName evidence="2">DUF1360 domain-containing protein</fullName>
    </submittedName>
</protein>
<gene>
    <name evidence="2" type="ORF">N7Z68_04620</name>
</gene>
<reference evidence="2" key="1">
    <citation type="submission" date="2024-05" db="EMBL/GenBank/DDBJ databases">
        <title>Alkalihalobacillus sp. strain MEB203 novel alkaliphilic bacterium from Lonar Lake, India.</title>
        <authorList>
            <person name="Joshi A."/>
            <person name="Thite S."/>
            <person name="Mengade P."/>
        </authorList>
    </citation>
    <scope>NUCLEOTIDE SEQUENCE</scope>
    <source>
        <strain evidence="2">MEB 203</strain>
    </source>
</reference>
<keyword evidence="3" id="KW-1185">Reference proteome</keyword>
<proteinExistence type="predicted"/>
<evidence type="ECO:0000313" key="3">
    <source>
        <dbReference type="Proteomes" id="UP001148125"/>
    </source>
</evidence>
<dbReference type="InterPro" id="IPR010773">
    <property type="entry name" value="Mycophage_PG1_Gp7"/>
</dbReference>
<sequence length="117" mass="12992">MISPFEFILLLVASFRLAHLIVLDEIMAPFRKPFHKITTETLPDGTTASFLEVKGSGIRKFIGELIACYWCTGIWTAALLYFGFIYFPIVFLPVVIILAIAGAGSVIEAIVQKIMHS</sequence>
<comment type="caution">
    <text evidence="2">The sequence shown here is derived from an EMBL/GenBank/DDBJ whole genome shotgun (WGS) entry which is preliminary data.</text>
</comment>
<dbReference type="EMBL" id="JAOTPO010000002">
    <property type="protein sequence ID" value="MDE5412659.1"/>
    <property type="molecule type" value="Genomic_DNA"/>
</dbReference>
<keyword evidence="1" id="KW-1133">Transmembrane helix</keyword>
<keyword evidence="1" id="KW-0472">Membrane</keyword>
<feature type="transmembrane region" description="Helical" evidence="1">
    <location>
        <begin position="61"/>
        <end position="84"/>
    </location>
</feature>
<dbReference type="RefSeq" id="WP_275117288.1">
    <property type="nucleotide sequence ID" value="NZ_JAOTPO010000002.1"/>
</dbReference>
<evidence type="ECO:0000313" key="2">
    <source>
        <dbReference type="EMBL" id="MDE5412659.1"/>
    </source>
</evidence>
<name>A0ABT5VB30_9BACI</name>
<feature type="transmembrane region" description="Helical" evidence="1">
    <location>
        <begin position="90"/>
        <end position="111"/>
    </location>
</feature>